<dbReference type="Proteomes" id="UP000013893">
    <property type="component" value="Chromosome"/>
</dbReference>
<dbReference type="AlphaFoldDB" id="R4PNJ2"/>
<accession>R4PNJ2</accession>
<dbReference type="EMBL" id="CP005957">
    <property type="protein sequence ID" value="AGL62549.1"/>
    <property type="molecule type" value="Genomic_DNA"/>
</dbReference>
<organism evidence="3 4">
    <name type="scientific">Candidatus Saccharimonas aalborgensis</name>
    <dbReference type="NCBI Taxonomy" id="1332188"/>
    <lineage>
        <taxon>Bacteria</taxon>
        <taxon>Candidatus Saccharimonadota</taxon>
        <taxon>Candidatus Saccharimonadia</taxon>
        <taxon>Candidatus Saccharimonadales</taxon>
        <taxon>Candidatus Saccharimonadaceae</taxon>
        <taxon>Candidatus Saccharimonas</taxon>
    </lineage>
</organism>
<protein>
    <submittedName>
        <fullName evidence="3">Uncharacterized protein</fullName>
    </submittedName>
</protein>
<keyword evidence="2" id="KW-0812">Transmembrane</keyword>
<dbReference type="HOGENOM" id="CLU_345711_0_0_0"/>
<name>R4PNJ2_9BACT</name>
<feature type="compositionally biased region" description="Low complexity" evidence="1">
    <location>
        <begin position="521"/>
        <end position="535"/>
    </location>
</feature>
<keyword evidence="2" id="KW-0472">Membrane</keyword>
<dbReference type="STRING" id="1332188.L336_0847"/>
<feature type="region of interest" description="Disordered" evidence="1">
    <location>
        <begin position="75"/>
        <end position="104"/>
    </location>
</feature>
<dbReference type="KEGG" id="saal:L336_0847"/>
<proteinExistence type="predicted"/>
<dbReference type="RefSeq" id="WP_015641999.1">
    <property type="nucleotide sequence ID" value="NC_021219.1"/>
</dbReference>
<evidence type="ECO:0000313" key="4">
    <source>
        <dbReference type="Proteomes" id="UP000013893"/>
    </source>
</evidence>
<evidence type="ECO:0000256" key="2">
    <source>
        <dbReference type="SAM" id="Phobius"/>
    </source>
</evidence>
<keyword evidence="2" id="KW-1133">Transmembrane helix</keyword>
<keyword evidence="4" id="KW-1185">Reference proteome</keyword>
<reference evidence="3 4" key="1">
    <citation type="journal article" date="2013" name="Nat. Biotechnol.">
        <title>Genome sequences of rare, uncultured bacteria obtained by differential coverage binning of multiple metagenomes.</title>
        <authorList>
            <person name="Albertsen M."/>
            <person name="Hugenholtz P."/>
            <person name="Skarshewski A."/>
            <person name="Nielsen K.L."/>
            <person name="Tyson G.W."/>
            <person name="Nielsen P.H."/>
        </authorList>
    </citation>
    <scope>NUCLEOTIDE SEQUENCE [LARGE SCALE GENOMIC DNA]</scope>
    <source>
        <strain evidence="3">TM71</strain>
    </source>
</reference>
<evidence type="ECO:0000256" key="1">
    <source>
        <dbReference type="SAM" id="MobiDB-lite"/>
    </source>
</evidence>
<feature type="transmembrane region" description="Helical" evidence="2">
    <location>
        <begin position="30"/>
        <end position="55"/>
    </location>
</feature>
<feature type="region of interest" description="Disordered" evidence="1">
    <location>
        <begin position="520"/>
        <end position="540"/>
    </location>
</feature>
<evidence type="ECO:0000313" key="3">
    <source>
        <dbReference type="EMBL" id="AGL62549.1"/>
    </source>
</evidence>
<sequence length="817" mass="81883">MPLDPFVAKIKTPLDSKPPRFRLPKLSPKAVKLLIAVASAIMIISMVSFAIFSYLSTNKEFSKDHGLTANDQEALQEEAKKSDAANPGGNVEQGKGGTSGTNPPVVTLTADPASVVTGGKSRLKWSVTNNPKECIASDDWSGARAASGEEDTPALTTVQTYLFTLTCKTDTGTGFATVGVGSMSRTVTGNAARAPIVTIAPTDSWVYTGSSTQIIWSTTSSPTSCTASGDWSGTKSGDGSISTGSLTQTRNYTYTLKCSNAAGSSSATTTVEARTPPADIPIVTIAATPPGPIVPGASTTLSWSVSNAPTSCVASGDWSGAKAASGSQVMAGLSTIKTYLFTLTCSNAAGGTFDTAALQVIPNPPDVSITVSPSPIYTRATSTISWSSTNNPTSCTATGAWSGAKTASGSLNTGTMNSAGNYLYELQCSNQGGTSAKRSTTLVVSLPPKPVVNLSASPISVTIGGSSNLTWSTTNTPLSCNASGDWSGAKAASGSVSTGGLGTIRTYNYTLDCNNDGGTGSASTSVTVSNGTSSNPPAVSITASPTTIATGAASTLTWSATNAPTSCTSSGSWSGSQSANGSASTGAIGTAGTYTYTLTCTNSSGSGSGSATVTVVTPPAISISVSPSSITTGGSATVSWSVANSPTSCTAGGNWSGSKAASGSQSTGAVSPAGTYVYSLSCSNAGGTTSNSTNLTVSDPAPVYCGGLTPCYGPTDLAAHSTIGNCWGWNTTWVVNITSFRPTHKGGIKSGSTSTLENTSATCNHSINTILRGTASIPGYQDSGGATTHAHGSATINNSASSLLLGYRVGYYDATKP</sequence>
<dbReference type="OrthoDB" id="5289858at2"/>
<gene>
    <name evidence="3" type="ORF">L336_0847</name>
</gene>